<reference evidence="3 5" key="2">
    <citation type="submission" date="2017-06" db="EMBL/GenBank/DDBJ databases">
        <authorList>
            <consortium name="Pathogen Informatics"/>
        </authorList>
    </citation>
    <scope>NUCLEOTIDE SEQUENCE [LARGE SCALE GENOMIC DNA]</scope>
    <source>
        <strain evidence="3 5">NCTC13015</strain>
    </source>
</reference>
<dbReference type="EMBL" id="CP009211">
    <property type="protein sequence ID" value="AIJ33878.1"/>
    <property type="molecule type" value="Genomic_DNA"/>
</dbReference>
<accession>A0A076NKC6</accession>
<protein>
    <submittedName>
        <fullName evidence="2 3">Membrane protein</fullName>
    </submittedName>
</protein>
<keyword evidence="1" id="KW-0812">Transmembrane</keyword>
<evidence type="ECO:0000313" key="2">
    <source>
        <dbReference type="EMBL" id="AIJ33878.1"/>
    </source>
</evidence>
<dbReference type="KEGG" id="cii:CIMIT_08130"/>
<dbReference type="Proteomes" id="UP000028780">
    <property type="component" value="Chromosome"/>
</dbReference>
<dbReference type="STRING" id="156978.CIMIT_08130"/>
<feature type="transmembrane region" description="Helical" evidence="1">
    <location>
        <begin position="70"/>
        <end position="92"/>
    </location>
</feature>
<dbReference type="GO" id="GO:0016020">
    <property type="term" value="C:membrane"/>
    <property type="evidence" value="ECO:0007669"/>
    <property type="project" value="InterPro"/>
</dbReference>
<dbReference type="Pfam" id="PF02325">
    <property type="entry name" value="CCB3_YggT"/>
    <property type="match status" value="1"/>
</dbReference>
<organism evidence="2 4">
    <name type="scientific">Corynebacterium imitans</name>
    <dbReference type="NCBI Taxonomy" id="156978"/>
    <lineage>
        <taxon>Bacteria</taxon>
        <taxon>Bacillati</taxon>
        <taxon>Actinomycetota</taxon>
        <taxon>Actinomycetes</taxon>
        <taxon>Mycobacteriales</taxon>
        <taxon>Corynebacteriaceae</taxon>
        <taxon>Corynebacterium</taxon>
    </lineage>
</organism>
<sequence length="98" mass="11006">MALFGAILYALVGLYSLVLIIRLIIEMIESFSRRFTPPHWFMVAGEFCFRLTDPPVKAVRRLIPPLRAGNGIGIDISVIVLFIALMIIQMIIAKTMLS</sequence>
<feature type="transmembrane region" description="Helical" evidence="1">
    <location>
        <begin position="6"/>
        <end position="25"/>
    </location>
</feature>
<name>A0A076NKC6_9CORY</name>
<dbReference type="eggNOG" id="COG0762">
    <property type="taxonomic scope" value="Bacteria"/>
</dbReference>
<dbReference type="OrthoDB" id="3216131at2"/>
<keyword evidence="1" id="KW-0472">Membrane</keyword>
<evidence type="ECO:0000313" key="4">
    <source>
        <dbReference type="Proteomes" id="UP000028780"/>
    </source>
</evidence>
<evidence type="ECO:0000256" key="1">
    <source>
        <dbReference type="SAM" id="Phobius"/>
    </source>
</evidence>
<keyword evidence="1" id="KW-1133">Transmembrane helix</keyword>
<keyword evidence="4" id="KW-1185">Reference proteome</keyword>
<dbReference type="InterPro" id="IPR003425">
    <property type="entry name" value="CCB3/YggT"/>
</dbReference>
<proteinExistence type="predicted"/>
<evidence type="ECO:0000313" key="3">
    <source>
        <dbReference type="EMBL" id="SNV76552.1"/>
    </source>
</evidence>
<dbReference type="HOGENOM" id="CLU_136788_5_0_11"/>
<evidence type="ECO:0000313" key="5">
    <source>
        <dbReference type="Proteomes" id="UP000215374"/>
    </source>
</evidence>
<dbReference type="Proteomes" id="UP000215374">
    <property type="component" value="Chromosome 1"/>
</dbReference>
<dbReference type="EMBL" id="LT906467">
    <property type="protein sequence ID" value="SNV76552.1"/>
    <property type="molecule type" value="Genomic_DNA"/>
</dbReference>
<dbReference type="AlphaFoldDB" id="A0A076NKC6"/>
<gene>
    <name evidence="2" type="ORF">CIMIT_08130</name>
    <name evidence="3" type="ORF">SAMEA4535761_01686</name>
</gene>
<reference evidence="2 4" key="1">
    <citation type="submission" date="2014-08" db="EMBL/GenBank/DDBJ databases">
        <title>Complete genome sequence of Corynebacterium imitans DSM 44264, isolated from a five-month-old boy with suspected pharyngeal diphtheria.</title>
        <authorList>
            <person name="Mollmann S."/>
            <person name="Albersmeier A."/>
            <person name="Ruckert C."/>
            <person name="Tauch A."/>
        </authorList>
    </citation>
    <scope>NUCLEOTIDE SEQUENCE [LARGE SCALE GENOMIC DNA]</scope>
    <source>
        <strain evidence="2 4">DSM 44264</strain>
    </source>
</reference>